<gene>
    <name evidence="8" type="ORF">BYL167_LOCUS20985</name>
    <name evidence="7" type="ORF">CJN711_LOCUS35374</name>
</gene>
<dbReference type="PROSITE" id="PS51125">
    <property type="entry name" value="NHL"/>
    <property type="match status" value="2"/>
</dbReference>
<reference evidence="7" key="1">
    <citation type="submission" date="2021-02" db="EMBL/GenBank/DDBJ databases">
        <authorList>
            <person name="Nowell W R."/>
        </authorList>
    </citation>
    <scope>NUCLEOTIDE SEQUENCE</scope>
</reference>
<feature type="domain" description="EGF-like" evidence="6">
    <location>
        <begin position="55"/>
        <end position="66"/>
    </location>
</feature>
<dbReference type="InterPro" id="IPR000742">
    <property type="entry name" value="EGF"/>
</dbReference>
<dbReference type="PANTHER" id="PTHR10680">
    <property type="entry name" value="PEPTIDYL-GLYCINE ALPHA-AMIDATING MONOOXYGENASE"/>
    <property type="match status" value="1"/>
</dbReference>
<feature type="signal peptide" evidence="5">
    <location>
        <begin position="1"/>
        <end position="27"/>
    </location>
</feature>
<evidence type="ECO:0000256" key="3">
    <source>
        <dbReference type="ARBA" id="ARBA00023180"/>
    </source>
</evidence>
<dbReference type="InterPro" id="IPR011042">
    <property type="entry name" value="6-blade_b-propeller_TolB-like"/>
</dbReference>
<dbReference type="PROSITE" id="PS01186">
    <property type="entry name" value="EGF_2"/>
    <property type="match status" value="1"/>
</dbReference>
<dbReference type="Proteomes" id="UP000681967">
    <property type="component" value="Unassembled WGS sequence"/>
</dbReference>
<comment type="caution">
    <text evidence="7">The sequence shown here is derived from an EMBL/GenBank/DDBJ whole genome shotgun (WGS) entry which is preliminary data.</text>
</comment>
<dbReference type="Gene3D" id="2.10.25.10">
    <property type="entry name" value="Laminin"/>
    <property type="match status" value="1"/>
</dbReference>
<sequence length="408" mass="44430">MVLHGRLLYAWLPLLVFLLQVFHGRLAEGCCSDNNGGCGKNALCSEDPTTSAVKCTCKTGFTNTGCDEKVVCKDSCTIKNGGCGSHAVCSHHAKTNAVICTSHIPANANWAPNGVTVAGGNGCGNAANQLFWPGGLFVDNNQTVVTADFANHRIMQWRKCDATNGQVVAGGNGKGNGLNQLNHPTDVLFDKKTNSLIICDWGNHRIVRWSRRRDTAQGEVLIDNIYCWGLAMDERRNLYVTDWEKQQVSRHRFGEQTGTVVAGGHGKCSGLNQFSNPTYLFVDRHHSVYVSDKENHRVMKWTKGATEGIVVAGGKCGGCALSQLNCPQGLLVDAWGTVYVADSGNHRVMRWTQKDKTQGTVVVGGKGAGTLANQLNVPFGLSFDQHDNLYVVDNNNHRLQRFSLEKHC</sequence>
<protein>
    <recommendedName>
        <fullName evidence="6">EGF-like domain-containing protein</fullName>
    </recommendedName>
</protein>
<keyword evidence="2" id="KW-0677">Repeat</keyword>
<dbReference type="EMBL" id="CAJOBH010009402">
    <property type="protein sequence ID" value="CAF4140207.1"/>
    <property type="molecule type" value="Genomic_DNA"/>
</dbReference>
<evidence type="ECO:0000313" key="7">
    <source>
        <dbReference type="EMBL" id="CAF1602534.1"/>
    </source>
</evidence>
<evidence type="ECO:0000313" key="8">
    <source>
        <dbReference type="EMBL" id="CAF4140207.1"/>
    </source>
</evidence>
<keyword evidence="3" id="KW-0325">Glycoprotein</keyword>
<evidence type="ECO:0000256" key="5">
    <source>
        <dbReference type="SAM" id="SignalP"/>
    </source>
</evidence>
<dbReference type="AlphaFoldDB" id="A0A816AYR5"/>
<name>A0A816AYR5_9BILA</name>
<organism evidence="7 9">
    <name type="scientific">Rotaria magnacalcarata</name>
    <dbReference type="NCBI Taxonomy" id="392030"/>
    <lineage>
        <taxon>Eukaryota</taxon>
        <taxon>Metazoa</taxon>
        <taxon>Spiralia</taxon>
        <taxon>Gnathifera</taxon>
        <taxon>Rotifera</taxon>
        <taxon>Eurotatoria</taxon>
        <taxon>Bdelloidea</taxon>
        <taxon>Philodinida</taxon>
        <taxon>Philodinidae</taxon>
        <taxon>Rotaria</taxon>
    </lineage>
</organism>
<accession>A0A816AYR5</accession>
<feature type="repeat" description="NHL" evidence="4">
    <location>
        <begin position="369"/>
        <end position="405"/>
    </location>
</feature>
<dbReference type="Pfam" id="PF01436">
    <property type="entry name" value="NHL"/>
    <property type="match status" value="2"/>
</dbReference>
<dbReference type="InterPro" id="IPR001258">
    <property type="entry name" value="NHL_repeat"/>
</dbReference>
<dbReference type="Gene3D" id="2.120.10.30">
    <property type="entry name" value="TolB, C-terminal domain"/>
    <property type="match status" value="2"/>
</dbReference>
<evidence type="ECO:0000256" key="2">
    <source>
        <dbReference type="ARBA" id="ARBA00022737"/>
    </source>
</evidence>
<feature type="repeat" description="NHL" evidence="4">
    <location>
        <begin position="318"/>
        <end position="354"/>
    </location>
</feature>
<dbReference type="GO" id="GO:0005576">
    <property type="term" value="C:extracellular region"/>
    <property type="evidence" value="ECO:0007669"/>
    <property type="project" value="TreeGrafter"/>
</dbReference>
<dbReference type="CDD" id="cd05819">
    <property type="entry name" value="NHL"/>
    <property type="match status" value="1"/>
</dbReference>
<dbReference type="EMBL" id="CAJNOV010017204">
    <property type="protein sequence ID" value="CAF1602534.1"/>
    <property type="molecule type" value="Genomic_DNA"/>
</dbReference>
<proteinExistence type="predicted"/>
<evidence type="ECO:0000256" key="1">
    <source>
        <dbReference type="ARBA" id="ARBA00022729"/>
    </source>
</evidence>
<evidence type="ECO:0000313" key="9">
    <source>
        <dbReference type="Proteomes" id="UP000663855"/>
    </source>
</evidence>
<keyword evidence="1 5" id="KW-0732">Signal</keyword>
<evidence type="ECO:0000256" key="4">
    <source>
        <dbReference type="PROSITE-ProRule" id="PRU00504"/>
    </source>
</evidence>
<dbReference type="Proteomes" id="UP000663855">
    <property type="component" value="Unassembled WGS sequence"/>
</dbReference>
<dbReference type="SUPFAM" id="SSF101898">
    <property type="entry name" value="NHL repeat"/>
    <property type="match status" value="1"/>
</dbReference>
<dbReference type="PANTHER" id="PTHR10680:SF28">
    <property type="entry name" value="SMP-30_GLUCONOLACTONASE_LRE-LIKE REGION DOMAIN-CONTAINING PROTEIN"/>
    <property type="match status" value="1"/>
</dbReference>
<feature type="chain" id="PRO_5035608625" description="EGF-like domain-containing protein" evidence="5">
    <location>
        <begin position="28"/>
        <end position="408"/>
    </location>
</feature>
<evidence type="ECO:0000259" key="6">
    <source>
        <dbReference type="PROSITE" id="PS01186"/>
    </source>
</evidence>